<dbReference type="SUPFAM" id="SSF89095">
    <property type="entry name" value="GatB/YqeY motif"/>
    <property type="match status" value="1"/>
</dbReference>
<dbReference type="Gene3D" id="1.10.10.410">
    <property type="match status" value="1"/>
</dbReference>
<sequence length="170" mass="18462">MDRGVRPGRVPFHAMGELKDQIRGDLTASMKAKDPLRTGTLRMVLSAVQAEEVAGKEARTLTDDEVLKVIAKESKKRLEAAQVFDDAGRAELARKERAEEEILAAYLPRQLDDDELGRVVDEAVAAVHEQLGSQPGMRQMGQVMKEATARAAGRADGSRLSGVVKTRLAG</sequence>
<dbReference type="PANTHER" id="PTHR28055">
    <property type="entry name" value="ALTERED INHERITANCE OF MITOCHONDRIA PROTEIN 41, MITOCHONDRIAL"/>
    <property type="match status" value="1"/>
</dbReference>
<proteinExistence type="predicted"/>
<dbReference type="InterPro" id="IPR003789">
    <property type="entry name" value="Asn/Gln_tRNA_amidoTrase-B-like"/>
</dbReference>
<dbReference type="PANTHER" id="PTHR28055:SF1">
    <property type="entry name" value="ALTERED INHERITANCE OF MITOCHONDRIA PROTEIN 41, MITOCHONDRIAL"/>
    <property type="match status" value="1"/>
</dbReference>
<dbReference type="EMBL" id="BAABKQ010000001">
    <property type="protein sequence ID" value="GAA4805818.1"/>
    <property type="molecule type" value="Genomic_DNA"/>
</dbReference>
<dbReference type="Proteomes" id="UP001500839">
    <property type="component" value="Unassembled WGS sequence"/>
</dbReference>
<gene>
    <name evidence="1" type="ORF">GCM10023353_06030</name>
</gene>
<keyword evidence="2" id="KW-1185">Reference proteome</keyword>
<comment type="caution">
    <text evidence="1">The sequence shown here is derived from an EMBL/GenBank/DDBJ whole genome shotgun (WGS) entry which is preliminary data.</text>
</comment>
<organism evidence="1 2">
    <name type="scientific">Tomitella cavernea</name>
    <dbReference type="NCBI Taxonomy" id="1387982"/>
    <lineage>
        <taxon>Bacteria</taxon>
        <taxon>Bacillati</taxon>
        <taxon>Actinomycetota</taxon>
        <taxon>Actinomycetes</taxon>
        <taxon>Mycobacteriales</taxon>
        <taxon>Tomitella</taxon>
    </lineage>
</organism>
<dbReference type="Gene3D" id="1.10.1510.10">
    <property type="entry name" value="Uncharacterised protein YqeY/AIM41 PF09424, N-terminal domain"/>
    <property type="match status" value="1"/>
</dbReference>
<accession>A0ABP9C9B6</accession>
<dbReference type="Pfam" id="PF09424">
    <property type="entry name" value="YqeY"/>
    <property type="match status" value="1"/>
</dbReference>
<reference evidence="2" key="1">
    <citation type="journal article" date="2019" name="Int. J. Syst. Evol. Microbiol.">
        <title>The Global Catalogue of Microorganisms (GCM) 10K type strain sequencing project: providing services to taxonomists for standard genome sequencing and annotation.</title>
        <authorList>
            <consortium name="The Broad Institute Genomics Platform"/>
            <consortium name="The Broad Institute Genome Sequencing Center for Infectious Disease"/>
            <person name="Wu L."/>
            <person name="Ma J."/>
        </authorList>
    </citation>
    <scope>NUCLEOTIDE SEQUENCE [LARGE SCALE GENOMIC DNA]</scope>
    <source>
        <strain evidence="2">JCM 18542</strain>
    </source>
</reference>
<name>A0ABP9C9B6_9ACTN</name>
<protein>
    <submittedName>
        <fullName evidence="1">GatB/YqeY domain-containing protein</fullName>
    </submittedName>
</protein>
<evidence type="ECO:0000313" key="1">
    <source>
        <dbReference type="EMBL" id="GAA4805818.1"/>
    </source>
</evidence>
<dbReference type="InterPro" id="IPR042184">
    <property type="entry name" value="YqeY/Aim41_N"/>
</dbReference>
<evidence type="ECO:0000313" key="2">
    <source>
        <dbReference type="Proteomes" id="UP001500839"/>
    </source>
</evidence>
<dbReference type="InterPro" id="IPR023168">
    <property type="entry name" value="GatB_Yqey_C_2"/>
</dbReference>
<dbReference type="InterPro" id="IPR019004">
    <property type="entry name" value="YqeY/Aim41"/>
</dbReference>